<dbReference type="OrthoDB" id="1262977at2"/>
<evidence type="ECO:0008006" key="3">
    <source>
        <dbReference type="Google" id="ProtNLM"/>
    </source>
</evidence>
<dbReference type="EMBL" id="CP015199">
    <property type="protein sequence ID" value="ANF50533.1"/>
    <property type="molecule type" value="Genomic_DNA"/>
</dbReference>
<sequence length="64" mass="6895">MRKLSRKETAKINGGLMPGQCLYTDPNTGKKVIGCRLQPIPDCCGGWVYPIPGHDCVSCTTGDL</sequence>
<dbReference type="RefSeq" id="WP_066753676.1">
    <property type="nucleotide sequence ID" value="NZ_CP015199.1"/>
</dbReference>
<dbReference type="KEGG" id="chh:A0O34_08365"/>
<dbReference type="Proteomes" id="UP000077824">
    <property type="component" value="Chromosome"/>
</dbReference>
<evidence type="ECO:0000313" key="1">
    <source>
        <dbReference type="EMBL" id="ANF50533.1"/>
    </source>
</evidence>
<dbReference type="STRING" id="1685010.A0O34_08365"/>
<name>A0A172XU52_9FLAO</name>
<organism evidence="1 2">
    <name type="scientific">Chryseobacterium glaciei</name>
    <dbReference type="NCBI Taxonomy" id="1685010"/>
    <lineage>
        <taxon>Bacteria</taxon>
        <taxon>Pseudomonadati</taxon>
        <taxon>Bacteroidota</taxon>
        <taxon>Flavobacteriia</taxon>
        <taxon>Flavobacteriales</taxon>
        <taxon>Weeksellaceae</taxon>
        <taxon>Chryseobacterium group</taxon>
        <taxon>Chryseobacterium</taxon>
    </lineage>
</organism>
<dbReference type="AlphaFoldDB" id="A0A172XU52"/>
<keyword evidence="2" id="KW-1185">Reference proteome</keyword>
<accession>A0A172XU52</accession>
<protein>
    <recommendedName>
        <fullName evidence="3">Bacteriocin</fullName>
    </recommendedName>
</protein>
<proteinExistence type="predicted"/>
<reference evidence="1 2" key="1">
    <citation type="submission" date="2016-04" db="EMBL/GenBank/DDBJ databases">
        <title>Complete Genome Sequence of Chryseobacterium sp. IHBB 10212.</title>
        <authorList>
            <person name="Pal M."/>
            <person name="Swarnkar M.K."/>
            <person name="Kaushal K."/>
            <person name="Chhibber S."/>
            <person name="Singh A.K."/>
            <person name="Gulati A."/>
        </authorList>
    </citation>
    <scope>NUCLEOTIDE SEQUENCE [LARGE SCALE GENOMIC DNA]</scope>
    <source>
        <strain evidence="1 2">IHBB 10212</strain>
    </source>
</reference>
<gene>
    <name evidence="1" type="ORF">A0O34_08365</name>
</gene>
<evidence type="ECO:0000313" key="2">
    <source>
        <dbReference type="Proteomes" id="UP000077824"/>
    </source>
</evidence>